<reference evidence="1 2" key="1">
    <citation type="submission" date="2018-05" db="EMBL/GenBank/DDBJ databases">
        <title>Genomic Encyclopedia of Type Strains, Phase IV (KMG-IV): sequencing the most valuable type-strain genomes for metagenomic binning, comparative biology and taxonomic classification.</title>
        <authorList>
            <person name="Goeker M."/>
        </authorList>
    </citation>
    <scope>NUCLEOTIDE SEQUENCE [LARGE SCALE GENOMIC DNA]</scope>
    <source>
        <strain evidence="1 2">DSM 7229</strain>
    </source>
</reference>
<protein>
    <submittedName>
        <fullName evidence="1">Uncharacterized protein</fullName>
    </submittedName>
</protein>
<dbReference type="AlphaFoldDB" id="A0A2V2A3T4"/>
<comment type="caution">
    <text evidence="1">The sequence shown here is derived from an EMBL/GenBank/DDBJ whole genome shotgun (WGS) entry which is preliminary data.</text>
</comment>
<proteinExistence type="predicted"/>
<evidence type="ECO:0000313" key="2">
    <source>
        <dbReference type="Proteomes" id="UP000245655"/>
    </source>
</evidence>
<name>A0A2V2A3T4_PSYIM</name>
<evidence type="ECO:0000313" key="1">
    <source>
        <dbReference type="EMBL" id="PWK13560.1"/>
    </source>
</evidence>
<gene>
    <name evidence="1" type="ORF">C8D84_10439</name>
</gene>
<organism evidence="1 2">
    <name type="scientific">Psychrobacter immobilis</name>
    <dbReference type="NCBI Taxonomy" id="498"/>
    <lineage>
        <taxon>Bacteria</taxon>
        <taxon>Pseudomonadati</taxon>
        <taxon>Pseudomonadota</taxon>
        <taxon>Gammaproteobacteria</taxon>
        <taxon>Moraxellales</taxon>
        <taxon>Moraxellaceae</taxon>
        <taxon>Psychrobacter</taxon>
    </lineage>
</organism>
<accession>A0A2V2A3T4</accession>
<keyword evidence="2" id="KW-1185">Reference proteome</keyword>
<dbReference type="EMBL" id="QGGM01000004">
    <property type="protein sequence ID" value="PWK13560.1"/>
    <property type="molecule type" value="Genomic_DNA"/>
</dbReference>
<dbReference type="Proteomes" id="UP000245655">
    <property type="component" value="Unassembled WGS sequence"/>
</dbReference>
<sequence>MLINTFAQLLLFIIVKNQGGRFYYRHKKALQFARLFDLYKLD</sequence>